<dbReference type="InterPro" id="IPR001882">
    <property type="entry name" value="Biotin_BS"/>
</dbReference>
<protein>
    <recommendedName>
        <fullName evidence="2 8">Biotin carboxyl carrier protein of acetyl-CoA carboxylase</fullName>
    </recommendedName>
</protein>
<evidence type="ECO:0000259" key="9">
    <source>
        <dbReference type="PROSITE" id="PS50968"/>
    </source>
</evidence>
<dbReference type="InterPro" id="IPR011053">
    <property type="entry name" value="Single_hybrid_motif"/>
</dbReference>
<dbReference type="SUPFAM" id="SSF51230">
    <property type="entry name" value="Single hybrid motif"/>
    <property type="match status" value="1"/>
</dbReference>
<reference evidence="11" key="1">
    <citation type="journal article" date="2019" name="Int. J. Syst. Evol. Microbiol.">
        <title>The Global Catalogue of Microorganisms (GCM) 10K type strain sequencing project: providing services to taxonomists for standard genome sequencing and annotation.</title>
        <authorList>
            <consortium name="The Broad Institute Genomics Platform"/>
            <consortium name="The Broad Institute Genome Sequencing Center for Infectious Disease"/>
            <person name="Wu L."/>
            <person name="Ma J."/>
        </authorList>
    </citation>
    <scope>NUCLEOTIDE SEQUENCE [LARGE SCALE GENOMIC DNA]</scope>
    <source>
        <strain evidence="11">CCM 8904</strain>
    </source>
</reference>
<evidence type="ECO:0000313" key="11">
    <source>
        <dbReference type="Proteomes" id="UP001596289"/>
    </source>
</evidence>
<evidence type="ECO:0000256" key="6">
    <source>
        <dbReference type="ARBA" id="ARBA00023160"/>
    </source>
</evidence>
<dbReference type="CDD" id="cd06850">
    <property type="entry name" value="biotinyl_domain"/>
    <property type="match status" value="1"/>
</dbReference>
<comment type="function">
    <text evidence="8">This protein is a component of the acetyl coenzyme A carboxylase complex; first, biotin carboxylase catalyzes the carboxylation of the carrier protein and then the transcarboxylase transfers the carboxyl group to form malonyl-CoA.</text>
</comment>
<dbReference type="PANTHER" id="PTHR45266:SF3">
    <property type="entry name" value="OXALOACETATE DECARBOXYLASE ALPHA CHAIN"/>
    <property type="match status" value="1"/>
</dbReference>
<evidence type="ECO:0000256" key="5">
    <source>
        <dbReference type="ARBA" id="ARBA00023098"/>
    </source>
</evidence>
<keyword evidence="5 8" id="KW-0443">Lipid metabolism</keyword>
<dbReference type="InterPro" id="IPR000089">
    <property type="entry name" value="Biotin_lipoyl"/>
</dbReference>
<sequence>MNKDDIQQLMQQFDQSQLNEFALKNADFELHFSKQTPAVNAAPVITTPKAAPVLPTIQAPLVGVVYLAAAPDQPVYKKVGDHVAVGEVVCVIEAMKMMNEVKSELSGTVAAILVDNEAMVDYHQALFEITPDTAD</sequence>
<dbReference type="PROSITE" id="PS00188">
    <property type="entry name" value="BIOTIN"/>
    <property type="match status" value="1"/>
</dbReference>
<keyword evidence="7 8" id="KW-0092">Biotin</keyword>
<organism evidence="10 11">
    <name type="scientific">Loigolactobacillus jiayinensis</name>
    <dbReference type="NCBI Taxonomy" id="2486016"/>
    <lineage>
        <taxon>Bacteria</taxon>
        <taxon>Bacillati</taxon>
        <taxon>Bacillota</taxon>
        <taxon>Bacilli</taxon>
        <taxon>Lactobacillales</taxon>
        <taxon>Lactobacillaceae</taxon>
        <taxon>Loigolactobacillus</taxon>
    </lineage>
</organism>
<comment type="caution">
    <text evidence="10">The sequence shown here is derived from an EMBL/GenBank/DDBJ whole genome shotgun (WGS) entry which is preliminary data.</text>
</comment>
<name>A0ABW1RBC3_9LACO</name>
<accession>A0ABW1RBC3</accession>
<dbReference type="PRINTS" id="PR01071">
    <property type="entry name" value="ACOABIOTINCC"/>
</dbReference>
<dbReference type="Proteomes" id="UP001596289">
    <property type="component" value="Unassembled WGS sequence"/>
</dbReference>
<feature type="domain" description="Lipoyl-binding" evidence="9">
    <location>
        <begin position="54"/>
        <end position="130"/>
    </location>
</feature>
<evidence type="ECO:0000256" key="7">
    <source>
        <dbReference type="ARBA" id="ARBA00023267"/>
    </source>
</evidence>
<evidence type="ECO:0000256" key="4">
    <source>
        <dbReference type="ARBA" id="ARBA00022832"/>
    </source>
</evidence>
<keyword evidence="6 8" id="KW-0275">Fatty acid biosynthesis</keyword>
<dbReference type="Pfam" id="PF00364">
    <property type="entry name" value="Biotin_lipoyl"/>
    <property type="match status" value="1"/>
</dbReference>
<keyword evidence="4 8" id="KW-0276">Fatty acid metabolism</keyword>
<dbReference type="InterPro" id="IPR050709">
    <property type="entry name" value="Biotin_Carboxyl_Carrier/Decarb"/>
</dbReference>
<proteinExistence type="predicted"/>
<dbReference type="Gene3D" id="2.40.50.100">
    <property type="match status" value="1"/>
</dbReference>
<evidence type="ECO:0000256" key="3">
    <source>
        <dbReference type="ARBA" id="ARBA00022516"/>
    </source>
</evidence>
<dbReference type="EMBL" id="JBHSSL010000004">
    <property type="protein sequence ID" value="MFC6169048.1"/>
    <property type="molecule type" value="Genomic_DNA"/>
</dbReference>
<evidence type="ECO:0000313" key="10">
    <source>
        <dbReference type="EMBL" id="MFC6169048.1"/>
    </source>
</evidence>
<dbReference type="PROSITE" id="PS50968">
    <property type="entry name" value="BIOTINYL_LIPOYL"/>
    <property type="match status" value="1"/>
</dbReference>
<evidence type="ECO:0000256" key="1">
    <source>
        <dbReference type="ARBA" id="ARBA00005194"/>
    </source>
</evidence>
<dbReference type="InterPro" id="IPR001249">
    <property type="entry name" value="AcCoA_biotinCC"/>
</dbReference>
<keyword evidence="11" id="KW-1185">Reference proteome</keyword>
<gene>
    <name evidence="10" type="ORF">ACFQGP_00400</name>
</gene>
<keyword evidence="3 8" id="KW-0444">Lipid biosynthesis</keyword>
<dbReference type="RefSeq" id="WP_125552978.1">
    <property type="nucleotide sequence ID" value="NZ_JBHSSL010000004.1"/>
</dbReference>
<dbReference type="PANTHER" id="PTHR45266">
    <property type="entry name" value="OXALOACETATE DECARBOXYLASE ALPHA CHAIN"/>
    <property type="match status" value="1"/>
</dbReference>
<evidence type="ECO:0000256" key="8">
    <source>
        <dbReference type="RuleBase" id="RU364072"/>
    </source>
</evidence>
<comment type="pathway">
    <text evidence="1 8">Lipid metabolism; fatty acid biosynthesis.</text>
</comment>
<evidence type="ECO:0000256" key="2">
    <source>
        <dbReference type="ARBA" id="ARBA00017562"/>
    </source>
</evidence>